<accession>F6ZH66</accession>
<dbReference type="EMBL" id="EAAA01002746">
    <property type="status" value="NOT_ANNOTATED_CDS"/>
    <property type="molecule type" value="Genomic_DNA"/>
</dbReference>
<feature type="compositionally biased region" description="Basic and acidic residues" evidence="1">
    <location>
        <begin position="179"/>
        <end position="193"/>
    </location>
</feature>
<evidence type="ECO:0000313" key="4">
    <source>
        <dbReference type="Proteomes" id="UP000008144"/>
    </source>
</evidence>
<dbReference type="InParanoid" id="F6ZH66"/>
<dbReference type="GO" id="GO:0005768">
    <property type="term" value="C:endosome"/>
    <property type="evidence" value="ECO:0000318"/>
    <property type="project" value="GO_Central"/>
</dbReference>
<dbReference type="GO" id="GO:0005543">
    <property type="term" value="F:phospholipid binding"/>
    <property type="evidence" value="ECO:0000318"/>
    <property type="project" value="GO_Central"/>
</dbReference>
<dbReference type="HOGENOM" id="CLU_012678_2_1_1"/>
<name>F6ZH66_CIOIN</name>
<dbReference type="CDD" id="cd16989">
    <property type="entry name" value="ENTH_EpsinR"/>
    <property type="match status" value="1"/>
</dbReference>
<dbReference type="PANTHER" id="PTHR12276:SF45">
    <property type="entry name" value="CLATHRIN INTERACTOR 1"/>
    <property type="match status" value="1"/>
</dbReference>
<reference evidence="3" key="4">
    <citation type="submission" date="2025-09" db="UniProtKB">
        <authorList>
            <consortium name="Ensembl"/>
        </authorList>
    </citation>
    <scope>IDENTIFICATION</scope>
</reference>
<feature type="domain" description="ENTH" evidence="2">
    <location>
        <begin position="18"/>
        <end position="151"/>
    </location>
</feature>
<dbReference type="STRING" id="7719.ENSCINP00000024211"/>
<evidence type="ECO:0000313" key="3">
    <source>
        <dbReference type="Ensembl" id="ENSCINP00000024211.2"/>
    </source>
</evidence>
<dbReference type="Pfam" id="PF01417">
    <property type="entry name" value="ENTH"/>
    <property type="match status" value="1"/>
</dbReference>
<dbReference type="SUPFAM" id="SSF48464">
    <property type="entry name" value="ENTH/VHS domain"/>
    <property type="match status" value="1"/>
</dbReference>
<dbReference type="GO" id="GO:0030276">
    <property type="term" value="F:clathrin binding"/>
    <property type="evidence" value="ECO:0000318"/>
    <property type="project" value="GO_Central"/>
</dbReference>
<dbReference type="InterPro" id="IPR013809">
    <property type="entry name" value="ENTH"/>
</dbReference>
<evidence type="ECO:0000256" key="1">
    <source>
        <dbReference type="SAM" id="MobiDB-lite"/>
    </source>
</evidence>
<reference evidence="3" key="3">
    <citation type="submission" date="2025-08" db="UniProtKB">
        <authorList>
            <consortium name="Ensembl"/>
        </authorList>
    </citation>
    <scope>IDENTIFICATION</scope>
</reference>
<dbReference type="FunFam" id="1.25.40.90:FF:000006">
    <property type="entry name" value="Clathrin interactor 1"/>
    <property type="match status" value="1"/>
</dbReference>
<dbReference type="GO" id="GO:0006897">
    <property type="term" value="P:endocytosis"/>
    <property type="evidence" value="ECO:0000318"/>
    <property type="project" value="GO_Central"/>
</dbReference>
<reference evidence="4" key="1">
    <citation type="journal article" date="2002" name="Science">
        <title>The draft genome of Ciona intestinalis: insights into chordate and vertebrate origins.</title>
        <authorList>
            <person name="Dehal P."/>
            <person name="Satou Y."/>
            <person name="Campbell R.K."/>
            <person name="Chapman J."/>
            <person name="Degnan B."/>
            <person name="De Tomaso A."/>
            <person name="Davidson B."/>
            <person name="Di Gregorio A."/>
            <person name="Gelpke M."/>
            <person name="Goodstein D.M."/>
            <person name="Harafuji N."/>
            <person name="Hastings K.E."/>
            <person name="Ho I."/>
            <person name="Hotta K."/>
            <person name="Huang W."/>
            <person name="Kawashima T."/>
            <person name="Lemaire P."/>
            <person name="Martinez D."/>
            <person name="Meinertzhagen I.A."/>
            <person name="Necula S."/>
            <person name="Nonaka M."/>
            <person name="Putnam N."/>
            <person name="Rash S."/>
            <person name="Saiga H."/>
            <person name="Satake M."/>
            <person name="Terry A."/>
            <person name="Yamada L."/>
            <person name="Wang H.G."/>
            <person name="Awazu S."/>
            <person name="Azumi K."/>
            <person name="Boore J."/>
            <person name="Branno M."/>
            <person name="Chin-Bow S."/>
            <person name="DeSantis R."/>
            <person name="Doyle S."/>
            <person name="Francino P."/>
            <person name="Keys D.N."/>
            <person name="Haga S."/>
            <person name="Hayashi H."/>
            <person name="Hino K."/>
            <person name="Imai K.S."/>
            <person name="Inaba K."/>
            <person name="Kano S."/>
            <person name="Kobayashi K."/>
            <person name="Kobayashi M."/>
            <person name="Lee B.I."/>
            <person name="Makabe K.W."/>
            <person name="Manohar C."/>
            <person name="Matassi G."/>
            <person name="Medina M."/>
            <person name="Mochizuki Y."/>
            <person name="Mount S."/>
            <person name="Morishita T."/>
            <person name="Miura S."/>
            <person name="Nakayama A."/>
            <person name="Nishizaka S."/>
            <person name="Nomoto H."/>
            <person name="Ohta F."/>
            <person name="Oishi K."/>
            <person name="Rigoutsos I."/>
            <person name="Sano M."/>
            <person name="Sasaki A."/>
            <person name="Sasakura Y."/>
            <person name="Shoguchi E."/>
            <person name="Shin-i T."/>
            <person name="Spagnuolo A."/>
            <person name="Stainier D."/>
            <person name="Suzuki M.M."/>
            <person name="Tassy O."/>
            <person name="Takatori N."/>
            <person name="Tokuoka M."/>
            <person name="Yagi K."/>
            <person name="Yoshizaki F."/>
            <person name="Wada S."/>
            <person name="Zhang C."/>
            <person name="Hyatt P.D."/>
            <person name="Larimer F."/>
            <person name="Detter C."/>
            <person name="Doggett N."/>
            <person name="Glavina T."/>
            <person name="Hawkins T."/>
            <person name="Richardson P."/>
            <person name="Lucas S."/>
            <person name="Kohara Y."/>
            <person name="Levine M."/>
            <person name="Satoh N."/>
            <person name="Rokhsar D.S."/>
        </authorList>
    </citation>
    <scope>NUCLEOTIDE SEQUENCE [LARGE SCALE GENOMIC DNA]</scope>
</reference>
<protein>
    <recommendedName>
        <fullName evidence="2">ENTH domain-containing protein</fullName>
    </recommendedName>
</protein>
<dbReference type="PANTHER" id="PTHR12276">
    <property type="entry name" value="EPSIN/ENT-RELATED"/>
    <property type="match status" value="1"/>
</dbReference>
<organism evidence="3 4">
    <name type="scientific">Ciona intestinalis</name>
    <name type="common">Transparent sea squirt</name>
    <name type="synonym">Ascidia intestinalis</name>
    <dbReference type="NCBI Taxonomy" id="7719"/>
    <lineage>
        <taxon>Eukaryota</taxon>
        <taxon>Metazoa</taxon>
        <taxon>Chordata</taxon>
        <taxon>Tunicata</taxon>
        <taxon>Ascidiacea</taxon>
        <taxon>Phlebobranchia</taxon>
        <taxon>Cionidae</taxon>
        <taxon>Ciona</taxon>
    </lineage>
</organism>
<dbReference type="AlphaFoldDB" id="F6ZH66"/>
<proteinExistence type="predicted"/>
<dbReference type="GO" id="GO:0005886">
    <property type="term" value="C:plasma membrane"/>
    <property type="evidence" value="ECO:0000318"/>
    <property type="project" value="GO_Central"/>
</dbReference>
<dbReference type="GO" id="GO:0030125">
    <property type="term" value="C:clathrin vesicle coat"/>
    <property type="evidence" value="ECO:0000318"/>
    <property type="project" value="GO_Central"/>
</dbReference>
<dbReference type="OMA" id="NARDHIY"/>
<evidence type="ECO:0000259" key="2">
    <source>
        <dbReference type="PROSITE" id="PS50942"/>
    </source>
</evidence>
<dbReference type="FunCoup" id="F6ZH66">
    <property type="interactions" value="2"/>
</dbReference>
<feature type="region of interest" description="Disordered" evidence="1">
    <location>
        <begin position="150"/>
        <end position="243"/>
    </location>
</feature>
<dbReference type="Ensembl" id="ENSCINT00000024457.2">
    <property type="protein sequence ID" value="ENSCINP00000024211.2"/>
    <property type="gene ID" value="ENSCING00000013134.2"/>
</dbReference>
<dbReference type="InterPro" id="IPR008942">
    <property type="entry name" value="ENTH_VHS"/>
</dbReference>
<dbReference type="GeneTree" id="ENSGT00940000165824"/>
<keyword evidence="4" id="KW-1185">Reference proteome</keyword>
<dbReference type="PROSITE" id="PS50942">
    <property type="entry name" value="ENTH"/>
    <property type="match status" value="1"/>
</dbReference>
<dbReference type="Gene3D" id="1.25.40.90">
    <property type="match status" value="1"/>
</dbReference>
<dbReference type="SMART" id="SM00273">
    <property type="entry name" value="ENTH"/>
    <property type="match status" value="1"/>
</dbReference>
<sequence length="243" mass="28263">MNVLPLWKIREVADKVTNVVMNYSEVEARVREATNDEAWGPSGTVMQELARDTFMYECFPEVMGMMWKRMLHEGRKSWRRIYKSLLLLMYLIRNGSERVVTSAREHLYDLKSLQDYTCHDEHGKDQGINVRNKVKDIIALIQDNERLREERKRAKKTRDKYTGFSSDEARFSSRGSSGYDKRRDTQDSWRDADSYEDNPGKSRRHNRSPSNSIGYSDDSAPSDSESNNYSKVSSSSNKFSDQA</sequence>
<feature type="compositionally biased region" description="Low complexity" evidence="1">
    <location>
        <begin position="222"/>
        <end position="243"/>
    </location>
</feature>
<reference evidence="3" key="2">
    <citation type="journal article" date="2008" name="Genome Biol.">
        <title>Improved genome assembly and evidence-based global gene model set for the chordate Ciona intestinalis: new insight into intron and operon populations.</title>
        <authorList>
            <person name="Satou Y."/>
            <person name="Mineta K."/>
            <person name="Ogasawara M."/>
            <person name="Sasakura Y."/>
            <person name="Shoguchi E."/>
            <person name="Ueno K."/>
            <person name="Yamada L."/>
            <person name="Matsumoto J."/>
            <person name="Wasserscheid J."/>
            <person name="Dewar K."/>
            <person name="Wiley G.B."/>
            <person name="Macmil S.L."/>
            <person name="Roe B.A."/>
            <person name="Zeller R.W."/>
            <person name="Hastings K.E."/>
            <person name="Lemaire P."/>
            <person name="Lindquist E."/>
            <person name="Endo T."/>
            <person name="Hotta K."/>
            <person name="Inaba K."/>
        </authorList>
    </citation>
    <scope>NUCLEOTIDE SEQUENCE [LARGE SCALE GENOMIC DNA]</scope>
    <source>
        <strain evidence="3">wild type</strain>
    </source>
</reference>
<dbReference type="Proteomes" id="UP000008144">
    <property type="component" value="Chromosome 8"/>
</dbReference>